<dbReference type="InterPro" id="IPR000537">
    <property type="entry name" value="UbiA_prenyltransferase"/>
</dbReference>
<dbReference type="STRING" id="981085.W9R4D7"/>
<keyword evidence="5 7" id="KW-1133">Transmembrane helix</keyword>
<evidence type="ECO:0000256" key="1">
    <source>
        <dbReference type="ARBA" id="ARBA00004508"/>
    </source>
</evidence>
<keyword evidence="3 8" id="KW-0808">Transferase</keyword>
<evidence type="ECO:0000313" key="8">
    <source>
        <dbReference type="EMBL" id="EXB68022.1"/>
    </source>
</evidence>
<organism evidence="8 9">
    <name type="scientific">Morus notabilis</name>
    <dbReference type="NCBI Taxonomy" id="981085"/>
    <lineage>
        <taxon>Eukaryota</taxon>
        <taxon>Viridiplantae</taxon>
        <taxon>Streptophyta</taxon>
        <taxon>Embryophyta</taxon>
        <taxon>Tracheophyta</taxon>
        <taxon>Spermatophyta</taxon>
        <taxon>Magnoliopsida</taxon>
        <taxon>eudicotyledons</taxon>
        <taxon>Gunneridae</taxon>
        <taxon>Pentapetalae</taxon>
        <taxon>rosids</taxon>
        <taxon>fabids</taxon>
        <taxon>Rosales</taxon>
        <taxon>Moraceae</taxon>
        <taxon>Moreae</taxon>
        <taxon>Morus</taxon>
    </lineage>
</organism>
<evidence type="ECO:0000256" key="2">
    <source>
        <dbReference type="ARBA" id="ARBA00005985"/>
    </source>
</evidence>
<evidence type="ECO:0000256" key="6">
    <source>
        <dbReference type="ARBA" id="ARBA00023136"/>
    </source>
</evidence>
<keyword evidence="9" id="KW-1185">Reference proteome</keyword>
<keyword evidence="6 7" id="KW-0472">Membrane</keyword>
<dbReference type="EMBL" id="KE344571">
    <property type="protein sequence ID" value="EXB68022.1"/>
    <property type="molecule type" value="Genomic_DNA"/>
</dbReference>
<comment type="similarity">
    <text evidence="2">Belongs to the UbiA prenyltransferase family.</text>
</comment>
<protein>
    <submittedName>
        <fullName evidence="8">Homogentisate phytyltransferase 2</fullName>
    </submittedName>
</protein>
<evidence type="ECO:0000313" key="9">
    <source>
        <dbReference type="Proteomes" id="UP000030645"/>
    </source>
</evidence>
<accession>W9R4D7</accession>
<dbReference type="PANTHER" id="PTHR43009">
    <property type="entry name" value="HOMOGENTISATE SOLANESYLTRANSFERASE, CHLOROPLASTIC"/>
    <property type="match status" value="1"/>
</dbReference>
<evidence type="ECO:0000256" key="4">
    <source>
        <dbReference type="ARBA" id="ARBA00022692"/>
    </source>
</evidence>
<comment type="subcellular location">
    <subcellularLocation>
        <location evidence="1">Plastid</location>
        <location evidence="1">Chloroplast membrane</location>
        <topology evidence="1">Multi-pass membrane protein</topology>
    </subcellularLocation>
</comment>
<evidence type="ECO:0000256" key="3">
    <source>
        <dbReference type="ARBA" id="ARBA00022679"/>
    </source>
</evidence>
<proteinExistence type="inferred from homology"/>
<evidence type="ECO:0000256" key="7">
    <source>
        <dbReference type="SAM" id="Phobius"/>
    </source>
</evidence>
<dbReference type="AlphaFoldDB" id="W9R4D7"/>
<reference evidence="9" key="1">
    <citation type="submission" date="2013-01" db="EMBL/GenBank/DDBJ databases">
        <title>Draft Genome Sequence of a Mulberry Tree, Morus notabilis C.K. Schneid.</title>
        <authorList>
            <person name="He N."/>
            <person name="Zhao S."/>
        </authorList>
    </citation>
    <scope>NUCLEOTIDE SEQUENCE</scope>
</reference>
<feature type="transmembrane region" description="Helical" evidence="7">
    <location>
        <begin position="133"/>
        <end position="155"/>
    </location>
</feature>
<name>W9R4D7_9ROSA</name>
<keyword evidence="4 7" id="KW-0812">Transmembrane</keyword>
<gene>
    <name evidence="8" type="ORF">L484_009629</name>
</gene>
<dbReference type="Proteomes" id="UP000030645">
    <property type="component" value="Unassembled WGS sequence"/>
</dbReference>
<dbReference type="PANTHER" id="PTHR43009:SF10">
    <property type="entry name" value="HOMOGENTISATE SOLANESYLTRANSFERASE, CHLOROPLASTIC"/>
    <property type="match status" value="1"/>
</dbReference>
<feature type="transmembrane region" description="Helical" evidence="7">
    <location>
        <begin position="86"/>
        <end position="107"/>
    </location>
</feature>
<sequence>MLINQGFDQASETGQWPKQDFSQAQYSASSDSALAKTSRFGSACYKFLRPYAVQQAIVSAIWRAPFTMSVFYTLPELPLDFPFGGGIPPIVFITTFVTLFFVVISITKDLTDVEGDMKHNIQTFAAIFGLRKIAFFCTGILLVNYMGAIVAAIYLPQFLYPQFTLTKYGTIIDLLM</sequence>
<dbReference type="GO" id="GO:0016740">
    <property type="term" value="F:transferase activity"/>
    <property type="evidence" value="ECO:0007669"/>
    <property type="project" value="UniProtKB-KW"/>
</dbReference>
<dbReference type="Pfam" id="PF01040">
    <property type="entry name" value="UbiA"/>
    <property type="match status" value="1"/>
</dbReference>
<evidence type="ECO:0000256" key="5">
    <source>
        <dbReference type="ARBA" id="ARBA00022989"/>
    </source>
</evidence>